<evidence type="ECO:0000313" key="1">
    <source>
        <dbReference type="EMBL" id="KTD04001.1"/>
    </source>
</evidence>
<gene>
    <name evidence="1" type="primary">traD_1</name>
    <name evidence="1" type="ORF">Lgee_0379</name>
</gene>
<sequence>MTNKNELMDVIAEKCEDLIIPGFLVEVSPIEADIMGAFVEDALSEDEAMEAAYD</sequence>
<comment type="caution">
    <text evidence="1">The sequence shown here is derived from an EMBL/GenBank/DDBJ whole genome shotgun (WGS) entry which is preliminary data.</text>
</comment>
<dbReference type="Proteomes" id="UP000054785">
    <property type="component" value="Unassembled WGS sequence"/>
</dbReference>
<accession>A0A0W0U873</accession>
<proteinExistence type="predicted"/>
<protein>
    <submittedName>
        <fullName evidence="1">TraD protein</fullName>
    </submittedName>
</protein>
<keyword evidence="2" id="KW-1185">Reference proteome</keyword>
<dbReference type="RefSeq" id="WP_028386417.1">
    <property type="nucleotide sequence ID" value="NZ_CAAAHN010000016.1"/>
</dbReference>
<evidence type="ECO:0000313" key="2">
    <source>
        <dbReference type="Proteomes" id="UP000054785"/>
    </source>
</evidence>
<reference evidence="1 2" key="1">
    <citation type="submission" date="2015-11" db="EMBL/GenBank/DDBJ databases">
        <title>Genomic analysis of 38 Legionella species identifies large and diverse effector repertoires.</title>
        <authorList>
            <person name="Burstein D."/>
            <person name="Amaro F."/>
            <person name="Zusman T."/>
            <person name="Lifshitz Z."/>
            <person name="Cohen O."/>
            <person name="Gilbert J.A."/>
            <person name="Pupko T."/>
            <person name="Shuman H.A."/>
            <person name="Segal G."/>
        </authorList>
    </citation>
    <scope>NUCLEOTIDE SEQUENCE [LARGE SCALE GENOMIC DNA]</scope>
    <source>
        <strain evidence="1 2">ATCC 49504</strain>
    </source>
</reference>
<dbReference type="EMBL" id="LNYC01000007">
    <property type="protein sequence ID" value="KTD04001.1"/>
    <property type="molecule type" value="Genomic_DNA"/>
</dbReference>
<dbReference type="AlphaFoldDB" id="A0A0W0U873"/>
<dbReference type="PATRIC" id="fig|45065.4.peg.399"/>
<organism evidence="1 2">
    <name type="scientific">Legionella geestiana</name>
    <dbReference type="NCBI Taxonomy" id="45065"/>
    <lineage>
        <taxon>Bacteria</taxon>
        <taxon>Pseudomonadati</taxon>
        <taxon>Pseudomonadota</taxon>
        <taxon>Gammaproteobacteria</taxon>
        <taxon>Legionellales</taxon>
        <taxon>Legionellaceae</taxon>
        <taxon>Legionella</taxon>
    </lineage>
</organism>
<name>A0A0W0U873_9GAMM</name>